<gene>
    <name evidence="1" type="ORF">NPIL_57611</name>
</gene>
<keyword evidence="2" id="KW-1185">Reference proteome</keyword>
<reference evidence="1" key="1">
    <citation type="submission" date="2020-08" db="EMBL/GenBank/DDBJ databases">
        <title>Multicomponent nature underlies the extraordinary mechanical properties of spider dragline silk.</title>
        <authorList>
            <person name="Kono N."/>
            <person name="Nakamura H."/>
            <person name="Mori M."/>
            <person name="Yoshida Y."/>
            <person name="Ohtoshi R."/>
            <person name="Malay A.D."/>
            <person name="Moran D.A.P."/>
            <person name="Tomita M."/>
            <person name="Numata K."/>
            <person name="Arakawa K."/>
        </authorList>
    </citation>
    <scope>NUCLEOTIDE SEQUENCE</scope>
</reference>
<evidence type="ECO:0000313" key="2">
    <source>
        <dbReference type="Proteomes" id="UP000887013"/>
    </source>
</evidence>
<organism evidence="1 2">
    <name type="scientific">Nephila pilipes</name>
    <name type="common">Giant wood spider</name>
    <name type="synonym">Nephila maculata</name>
    <dbReference type="NCBI Taxonomy" id="299642"/>
    <lineage>
        <taxon>Eukaryota</taxon>
        <taxon>Metazoa</taxon>
        <taxon>Ecdysozoa</taxon>
        <taxon>Arthropoda</taxon>
        <taxon>Chelicerata</taxon>
        <taxon>Arachnida</taxon>
        <taxon>Araneae</taxon>
        <taxon>Araneomorphae</taxon>
        <taxon>Entelegynae</taxon>
        <taxon>Araneoidea</taxon>
        <taxon>Nephilidae</taxon>
        <taxon>Nephila</taxon>
    </lineage>
</organism>
<name>A0A8X6MDT3_NEPPI</name>
<sequence length="78" mass="8898">MRSERNCVTDAAGSGRPMRLVHPKRAKGGLDLLLYLINQDTMQLRPSVYLRDMVDSPPICTALESRQILFVHYVILEK</sequence>
<protein>
    <submittedName>
        <fullName evidence="1">Uncharacterized protein</fullName>
    </submittedName>
</protein>
<comment type="caution">
    <text evidence="1">The sequence shown here is derived from an EMBL/GenBank/DDBJ whole genome shotgun (WGS) entry which is preliminary data.</text>
</comment>
<accession>A0A8X6MDT3</accession>
<evidence type="ECO:0000313" key="1">
    <source>
        <dbReference type="EMBL" id="GFS44493.1"/>
    </source>
</evidence>
<dbReference type="Proteomes" id="UP000887013">
    <property type="component" value="Unassembled WGS sequence"/>
</dbReference>
<proteinExistence type="predicted"/>
<dbReference type="AlphaFoldDB" id="A0A8X6MDT3"/>
<dbReference type="EMBL" id="BMAW01044428">
    <property type="protein sequence ID" value="GFS44493.1"/>
    <property type="molecule type" value="Genomic_DNA"/>
</dbReference>